<comment type="caution">
    <text evidence="1">The sequence shown here is derived from an EMBL/GenBank/DDBJ whole genome shotgun (WGS) entry which is preliminary data.</text>
</comment>
<protein>
    <submittedName>
        <fullName evidence="1">Uncharacterized protein</fullName>
    </submittedName>
</protein>
<dbReference type="Proteomes" id="UP000827986">
    <property type="component" value="Unassembled WGS sequence"/>
</dbReference>
<name>A0A9D3XQ68_9SAUR</name>
<organism evidence="1 2">
    <name type="scientific">Mauremys mutica</name>
    <name type="common">yellowpond turtle</name>
    <dbReference type="NCBI Taxonomy" id="74926"/>
    <lineage>
        <taxon>Eukaryota</taxon>
        <taxon>Metazoa</taxon>
        <taxon>Chordata</taxon>
        <taxon>Craniata</taxon>
        <taxon>Vertebrata</taxon>
        <taxon>Euteleostomi</taxon>
        <taxon>Archelosauria</taxon>
        <taxon>Testudinata</taxon>
        <taxon>Testudines</taxon>
        <taxon>Cryptodira</taxon>
        <taxon>Durocryptodira</taxon>
        <taxon>Testudinoidea</taxon>
        <taxon>Geoemydidae</taxon>
        <taxon>Geoemydinae</taxon>
        <taxon>Mauremys</taxon>
    </lineage>
</organism>
<reference evidence="1" key="1">
    <citation type="submission" date="2021-09" db="EMBL/GenBank/DDBJ databases">
        <title>The genome of Mauremys mutica provides insights into the evolution of semi-aquatic lifestyle.</title>
        <authorList>
            <person name="Gong S."/>
            <person name="Gao Y."/>
        </authorList>
    </citation>
    <scope>NUCLEOTIDE SEQUENCE</scope>
    <source>
        <strain evidence="1">MM-2020</strain>
        <tissue evidence="1">Muscle</tissue>
    </source>
</reference>
<proteinExistence type="predicted"/>
<keyword evidence="2" id="KW-1185">Reference proteome</keyword>
<accession>A0A9D3XQ68</accession>
<dbReference type="EMBL" id="JAHDVG010000465">
    <property type="protein sequence ID" value="KAH1184087.1"/>
    <property type="molecule type" value="Genomic_DNA"/>
</dbReference>
<sequence length="144" mass="15706">MHKLLVGTGYPRPFSPALVCSAVSFPFVPPNHSAYSPVVLSSSYHCLCSLPWMLPPSLACLKRVAPQSLYEAITPDSSLSFLLAFSFLGSSKGIAQRYFSPIWALTGQSLWVCSLTQDSVSVSNLPVESLQRGLAQIYHLLVFI</sequence>
<evidence type="ECO:0000313" key="2">
    <source>
        <dbReference type="Proteomes" id="UP000827986"/>
    </source>
</evidence>
<dbReference type="AlphaFoldDB" id="A0A9D3XQ68"/>
<gene>
    <name evidence="1" type="ORF">KIL84_014703</name>
</gene>
<evidence type="ECO:0000313" key="1">
    <source>
        <dbReference type="EMBL" id="KAH1184087.1"/>
    </source>
</evidence>